<evidence type="ECO:0000256" key="1">
    <source>
        <dbReference type="SAM" id="Phobius"/>
    </source>
</evidence>
<keyword evidence="1" id="KW-0812">Transmembrane</keyword>
<dbReference type="AlphaFoldDB" id="A0A553RPV1"/>
<sequence length="62" mass="7420">MVFVIRCKRINFIQILAVAGFVDMLYLKKERERERKRERGKPQKDLQIILSLFFVLFVLGCC</sequence>
<dbReference type="Proteomes" id="UP000316079">
    <property type="component" value="Unassembled WGS sequence"/>
</dbReference>
<accession>A0A553RPV1</accession>
<keyword evidence="1" id="KW-0472">Membrane</keyword>
<evidence type="ECO:0000313" key="3">
    <source>
        <dbReference type="Proteomes" id="UP000316079"/>
    </source>
</evidence>
<dbReference type="EMBL" id="SRMA01000896">
    <property type="protein sequence ID" value="TRZ04209.1"/>
    <property type="molecule type" value="Genomic_DNA"/>
</dbReference>
<proteinExistence type="predicted"/>
<feature type="transmembrane region" description="Helical" evidence="1">
    <location>
        <begin position="12"/>
        <end position="27"/>
    </location>
</feature>
<organism evidence="2 3">
    <name type="scientific">Danionella cerebrum</name>
    <dbReference type="NCBI Taxonomy" id="2873325"/>
    <lineage>
        <taxon>Eukaryota</taxon>
        <taxon>Metazoa</taxon>
        <taxon>Chordata</taxon>
        <taxon>Craniata</taxon>
        <taxon>Vertebrata</taxon>
        <taxon>Euteleostomi</taxon>
        <taxon>Actinopterygii</taxon>
        <taxon>Neopterygii</taxon>
        <taxon>Teleostei</taxon>
        <taxon>Ostariophysi</taxon>
        <taxon>Cypriniformes</taxon>
        <taxon>Danionidae</taxon>
        <taxon>Danioninae</taxon>
        <taxon>Danionella</taxon>
    </lineage>
</organism>
<reference evidence="2 3" key="1">
    <citation type="journal article" date="2019" name="Sci. Data">
        <title>Hybrid genome assembly and annotation of Danionella translucida.</title>
        <authorList>
            <person name="Kadobianskyi M."/>
            <person name="Schulze L."/>
            <person name="Schuelke M."/>
            <person name="Judkewitz B."/>
        </authorList>
    </citation>
    <scope>NUCLEOTIDE SEQUENCE [LARGE SCALE GENOMIC DNA]</scope>
    <source>
        <strain evidence="2 3">Bolton</strain>
    </source>
</reference>
<comment type="caution">
    <text evidence="2">The sequence shown here is derived from an EMBL/GenBank/DDBJ whole genome shotgun (WGS) entry which is preliminary data.</text>
</comment>
<name>A0A553RPV1_9TELE</name>
<dbReference type="OrthoDB" id="6021714at2759"/>
<protein>
    <submittedName>
        <fullName evidence="2">Uncharacterized protein</fullName>
    </submittedName>
</protein>
<keyword evidence="3" id="KW-1185">Reference proteome</keyword>
<feature type="non-terminal residue" evidence="2">
    <location>
        <position position="62"/>
    </location>
</feature>
<evidence type="ECO:0000313" key="2">
    <source>
        <dbReference type="EMBL" id="TRZ04209.1"/>
    </source>
</evidence>
<gene>
    <name evidence="2" type="ORF">DNTS_002617</name>
</gene>
<keyword evidence="1" id="KW-1133">Transmembrane helix</keyword>